<dbReference type="STRING" id="694429.Pyrfu_0023"/>
<dbReference type="Gene3D" id="3.50.50.60">
    <property type="entry name" value="FAD/NAD(P)-binding domain"/>
    <property type="match status" value="2"/>
</dbReference>
<feature type="domain" description="FAD/NAD(P)-binding" evidence="7">
    <location>
        <begin position="23"/>
        <end position="314"/>
    </location>
</feature>
<dbReference type="Proteomes" id="UP000001037">
    <property type="component" value="Chromosome"/>
</dbReference>
<dbReference type="PRINTS" id="PR00469">
    <property type="entry name" value="PNDRDTASEII"/>
</dbReference>
<dbReference type="HOGENOM" id="CLU_031864_5_3_2"/>
<feature type="transmembrane region" description="Helical" evidence="6">
    <location>
        <begin position="21"/>
        <end position="42"/>
    </location>
</feature>
<dbReference type="InterPro" id="IPR036188">
    <property type="entry name" value="FAD/NAD-bd_sf"/>
</dbReference>
<dbReference type="GO" id="GO:0005737">
    <property type="term" value="C:cytoplasm"/>
    <property type="evidence" value="ECO:0007669"/>
    <property type="project" value="InterPro"/>
</dbReference>
<gene>
    <name evidence="8" type="ordered locus">Pyrfu_0023</name>
</gene>
<evidence type="ECO:0000256" key="3">
    <source>
        <dbReference type="ARBA" id="ARBA00023002"/>
    </source>
</evidence>
<dbReference type="GO" id="GO:0004791">
    <property type="term" value="F:thioredoxin-disulfide reductase (NADPH) activity"/>
    <property type="evidence" value="ECO:0007669"/>
    <property type="project" value="InterPro"/>
</dbReference>
<dbReference type="KEGG" id="pfm:Pyrfu_0023"/>
<dbReference type="PRINTS" id="PR00368">
    <property type="entry name" value="FADPNR"/>
</dbReference>
<evidence type="ECO:0000256" key="1">
    <source>
        <dbReference type="ARBA" id="ARBA00022630"/>
    </source>
</evidence>
<accession>G0EDX9</accession>
<keyword evidence="5" id="KW-0676">Redox-active center</keyword>
<name>G0EDX9_PYRF1</name>
<dbReference type="InterPro" id="IPR005982">
    <property type="entry name" value="Thioredox_Rdtase"/>
</dbReference>
<keyword evidence="1" id="KW-0285">Flavoprotein</keyword>
<keyword evidence="4" id="KW-1015">Disulfide bond</keyword>
<protein>
    <submittedName>
        <fullName evidence="8">Thioredoxin reductase</fullName>
    </submittedName>
</protein>
<dbReference type="PROSITE" id="PS00573">
    <property type="entry name" value="PYRIDINE_REDOX_2"/>
    <property type="match status" value="1"/>
</dbReference>
<dbReference type="Pfam" id="PF07992">
    <property type="entry name" value="Pyr_redox_2"/>
    <property type="match status" value="1"/>
</dbReference>
<evidence type="ECO:0000313" key="8">
    <source>
        <dbReference type="EMBL" id="AEM37895.1"/>
    </source>
</evidence>
<dbReference type="InterPro" id="IPR008255">
    <property type="entry name" value="Pyr_nucl-diS_OxRdtase_2_AS"/>
</dbReference>
<dbReference type="EMBL" id="CP002838">
    <property type="protein sequence ID" value="AEM37895.1"/>
    <property type="molecule type" value="Genomic_DNA"/>
</dbReference>
<evidence type="ECO:0000256" key="2">
    <source>
        <dbReference type="ARBA" id="ARBA00022827"/>
    </source>
</evidence>
<dbReference type="InterPro" id="IPR023753">
    <property type="entry name" value="FAD/NAD-binding_dom"/>
</dbReference>
<dbReference type="InterPro" id="IPR050097">
    <property type="entry name" value="Ferredoxin-NADP_redctase_2"/>
</dbReference>
<proteinExistence type="predicted"/>
<keyword evidence="6" id="KW-0812">Transmembrane</keyword>
<dbReference type="SMR" id="G0EDX9"/>
<evidence type="ECO:0000313" key="9">
    <source>
        <dbReference type="Proteomes" id="UP000001037"/>
    </source>
</evidence>
<keyword evidence="6" id="KW-1133">Transmembrane helix</keyword>
<dbReference type="NCBIfam" id="TIGR01292">
    <property type="entry name" value="TRX_reduct"/>
    <property type="match status" value="1"/>
</dbReference>
<keyword evidence="9" id="KW-1185">Reference proteome</keyword>
<dbReference type="InParanoid" id="G0EDX9"/>
<keyword evidence="3" id="KW-0560">Oxidoreductase</keyword>
<keyword evidence="6" id="KW-0472">Membrane</keyword>
<dbReference type="SUPFAM" id="SSF51905">
    <property type="entry name" value="FAD/NAD(P)-binding domain"/>
    <property type="match status" value="1"/>
</dbReference>
<evidence type="ECO:0000256" key="4">
    <source>
        <dbReference type="ARBA" id="ARBA00023157"/>
    </source>
</evidence>
<keyword evidence="2" id="KW-0274">FAD</keyword>
<sequence length="333" mass="36558">MSFRLATTPFSKRRMAEIARKVYDVVIVGGGPAGLTAAIYAARYMLDTILVTEEIGGQIAEAGWVENYPGFPRILGSELVKRFVDHVRHYKVPIILDYVENVKRDADCDCFHVETRRGVTYKSHTVILAVGVKRRRLNVPGEAELRGKGVSYCAPCDAPLFKDKTVAVVGGGDSAASAALLLAEYASKVYIVHRRDKLRVQPIYEKLLRENPKIEVVYNKVVQRIIGSNRVEGIELRDRVTGETSVLRVDGVFVEIGSEPPKELAQRIGLETDEEGYIKVGPDQSTNIPGIFAAGDCTTAMNKYRQVITAAAQGAVAAASAYNYLVRKGIKGK</sequence>
<dbReference type="eggNOG" id="arCOG01296">
    <property type="taxonomic scope" value="Archaea"/>
</dbReference>
<dbReference type="PANTHER" id="PTHR48105">
    <property type="entry name" value="THIOREDOXIN REDUCTASE 1-RELATED-RELATED"/>
    <property type="match status" value="1"/>
</dbReference>
<dbReference type="GO" id="GO:0019430">
    <property type="term" value="P:removal of superoxide radicals"/>
    <property type="evidence" value="ECO:0007669"/>
    <property type="project" value="InterPro"/>
</dbReference>
<dbReference type="AlphaFoldDB" id="G0EDX9"/>
<reference evidence="8 9" key="1">
    <citation type="journal article" date="2011" name="Stand. Genomic Sci.">
        <title>Complete genome sequence of the hyperthermophilic chemolithoautotroph Pyrolobus fumarii type strain (1A).</title>
        <authorList>
            <person name="Anderson I."/>
            <person name="Goker M."/>
            <person name="Nolan M."/>
            <person name="Lucas S."/>
            <person name="Hammon N."/>
            <person name="Deshpande S."/>
            <person name="Cheng J.F."/>
            <person name="Tapia R."/>
            <person name="Han C."/>
            <person name="Goodwin L."/>
            <person name="Pitluck S."/>
            <person name="Huntemann M."/>
            <person name="Liolios K."/>
            <person name="Ivanova N."/>
            <person name="Pagani I."/>
            <person name="Mavromatis K."/>
            <person name="Ovchinikova G."/>
            <person name="Pati A."/>
            <person name="Chen A."/>
            <person name="Palaniappan K."/>
            <person name="Land M."/>
            <person name="Hauser L."/>
            <person name="Brambilla E.M."/>
            <person name="Huber H."/>
            <person name="Yasawong M."/>
            <person name="Rohde M."/>
            <person name="Spring S."/>
            <person name="Abt B."/>
            <person name="Sikorski J."/>
            <person name="Wirth R."/>
            <person name="Detter J.C."/>
            <person name="Woyke T."/>
            <person name="Bristow J."/>
            <person name="Eisen J.A."/>
            <person name="Markowitz V."/>
            <person name="Hugenholtz P."/>
            <person name="Kyrpides N.C."/>
            <person name="Klenk H.P."/>
            <person name="Lapidus A."/>
        </authorList>
    </citation>
    <scope>NUCLEOTIDE SEQUENCE [LARGE SCALE GENOMIC DNA]</scope>
    <source>
        <strain evidence="9">DSM 11204 / 1A</strain>
    </source>
</reference>
<evidence type="ECO:0000259" key="7">
    <source>
        <dbReference type="Pfam" id="PF07992"/>
    </source>
</evidence>
<evidence type="ECO:0000256" key="5">
    <source>
        <dbReference type="ARBA" id="ARBA00023284"/>
    </source>
</evidence>
<dbReference type="FunCoup" id="G0EDX9">
    <property type="interactions" value="26"/>
</dbReference>
<dbReference type="GeneID" id="11139648"/>
<organism evidence="8 9">
    <name type="scientific">Pyrolobus fumarii (strain DSM 11204 / 1A)</name>
    <dbReference type="NCBI Taxonomy" id="694429"/>
    <lineage>
        <taxon>Archaea</taxon>
        <taxon>Thermoproteota</taxon>
        <taxon>Thermoprotei</taxon>
        <taxon>Desulfurococcales</taxon>
        <taxon>Pyrodictiaceae</taxon>
        <taxon>Pyrolobus</taxon>
    </lineage>
</organism>
<dbReference type="RefSeq" id="WP_014025572.1">
    <property type="nucleotide sequence ID" value="NC_015931.1"/>
</dbReference>
<evidence type="ECO:0000256" key="6">
    <source>
        <dbReference type="SAM" id="Phobius"/>
    </source>
</evidence>